<dbReference type="PROSITE" id="PS00646">
    <property type="entry name" value="RIBOSOMAL_S13_1"/>
    <property type="match status" value="1"/>
</dbReference>
<feature type="compositionally biased region" description="Basic residues" evidence="9">
    <location>
        <begin position="92"/>
        <end position="118"/>
    </location>
</feature>
<accession>A0A1U7CR32</accession>
<dbReference type="GO" id="GO:0000049">
    <property type="term" value="F:tRNA binding"/>
    <property type="evidence" value="ECO:0007669"/>
    <property type="project" value="UniProtKB-UniRule"/>
</dbReference>
<dbReference type="GO" id="GO:0015935">
    <property type="term" value="C:small ribosomal subunit"/>
    <property type="evidence" value="ECO:0007669"/>
    <property type="project" value="TreeGrafter"/>
</dbReference>
<proteinExistence type="inferred from homology"/>
<dbReference type="InterPro" id="IPR027437">
    <property type="entry name" value="Rbsml_uS13_C"/>
</dbReference>
<keyword evidence="4 7" id="KW-0689">Ribosomal protein</keyword>
<dbReference type="EMBL" id="CP019082">
    <property type="protein sequence ID" value="APW61397.1"/>
    <property type="molecule type" value="Genomic_DNA"/>
</dbReference>
<dbReference type="GO" id="GO:0019843">
    <property type="term" value="F:rRNA binding"/>
    <property type="evidence" value="ECO:0007669"/>
    <property type="project" value="UniProtKB-UniRule"/>
</dbReference>
<dbReference type="FunFam" id="4.10.910.10:FF:000001">
    <property type="entry name" value="30S ribosomal protein S13"/>
    <property type="match status" value="1"/>
</dbReference>
<sequence length="127" mass="14509">MPRILGVDIPNDKRTVISLRYIYGIGPFMADQLCERAGIDPDKRARDLTEDDLAKLAALLDNEYVVEGQLRRQVQQNIARLREIGSYRGLRHRKGLPVRGQRTRTNARTRKGPRKTVAGKKGVKEMR</sequence>
<dbReference type="RefSeq" id="WP_076346717.1">
    <property type="nucleotide sequence ID" value="NZ_CP019082.1"/>
</dbReference>
<dbReference type="FunFam" id="1.10.8.50:FF:000001">
    <property type="entry name" value="30S ribosomal protein S13"/>
    <property type="match status" value="1"/>
</dbReference>
<keyword evidence="2 7" id="KW-0699">rRNA-binding</keyword>
<dbReference type="Gene3D" id="1.10.8.50">
    <property type="match status" value="1"/>
</dbReference>
<protein>
    <recommendedName>
        <fullName evidence="6 7">Small ribosomal subunit protein uS13</fullName>
    </recommendedName>
</protein>
<dbReference type="PANTHER" id="PTHR10871:SF1">
    <property type="entry name" value="SMALL RIBOSOMAL SUBUNIT PROTEIN US13M"/>
    <property type="match status" value="1"/>
</dbReference>
<keyword evidence="7" id="KW-0820">tRNA-binding</keyword>
<dbReference type="Proteomes" id="UP000186309">
    <property type="component" value="Chromosome"/>
</dbReference>
<dbReference type="GO" id="GO:0006412">
    <property type="term" value="P:translation"/>
    <property type="evidence" value="ECO:0007669"/>
    <property type="project" value="UniProtKB-UniRule"/>
</dbReference>
<dbReference type="PIRSF" id="PIRSF002134">
    <property type="entry name" value="Ribosomal_S13"/>
    <property type="match status" value="1"/>
</dbReference>
<evidence type="ECO:0000313" key="10">
    <source>
        <dbReference type="EMBL" id="APW61397.1"/>
    </source>
</evidence>
<dbReference type="InterPro" id="IPR010979">
    <property type="entry name" value="Ribosomal_uS13-like_H2TH"/>
</dbReference>
<dbReference type="KEGG" id="pbor:BSF38_02911"/>
<dbReference type="GO" id="GO:0005829">
    <property type="term" value="C:cytosol"/>
    <property type="evidence" value="ECO:0007669"/>
    <property type="project" value="TreeGrafter"/>
</dbReference>
<dbReference type="InterPro" id="IPR018269">
    <property type="entry name" value="Ribosomal_uS13_CS"/>
</dbReference>
<gene>
    <name evidence="7 10" type="primary">rpsM</name>
    <name evidence="10" type="ORF">BSF38_02911</name>
</gene>
<comment type="function">
    <text evidence="7">Located at the top of the head of the 30S subunit, it contacts several helices of the 16S rRNA. In the 70S ribosome it contacts the 23S rRNA (bridge B1a) and protein L5 of the 50S subunit (bridge B1b), connecting the 2 subunits; these bridges are implicated in subunit movement. Contacts the tRNAs in the A and P-sites.</text>
</comment>
<dbReference type="GO" id="GO:0003735">
    <property type="term" value="F:structural constituent of ribosome"/>
    <property type="evidence" value="ECO:0007669"/>
    <property type="project" value="InterPro"/>
</dbReference>
<feature type="region of interest" description="Disordered" evidence="9">
    <location>
        <begin position="92"/>
        <end position="127"/>
    </location>
</feature>
<evidence type="ECO:0000256" key="7">
    <source>
        <dbReference type="HAMAP-Rule" id="MF_01315"/>
    </source>
</evidence>
<keyword evidence="11" id="KW-1185">Reference proteome</keyword>
<name>A0A1U7CR32_9BACT</name>
<dbReference type="Pfam" id="PF00416">
    <property type="entry name" value="Ribosomal_S13"/>
    <property type="match status" value="1"/>
</dbReference>
<evidence type="ECO:0000256" key="2">
    <source>
        <dbReference type="ARBA" id="ARBA00022730"/>
    </source>
</evidence>
<evidence type="ECO:0000256" key="5">
    <source>
        <dbReference type="ARBA" id="ARBA00023274"/>
    </source>
</evidence>
<organism evidence="10 11">
    <name type="scientific">Paludisphaera borealis</name>
    <dbReference type="NCBI Taxonomy" id="1387353"/>
    <lineage>
        <taxon>Bacteria</taxon>
        <taxon>Pseudomonadati</taxon>
        <taxon>Planctomycetota</taxon>
        <taxon>Planctomycetia</taxon>
        <taxon>Isosphaerales</taxon>
        <taxon>Isosphaeraceae</taxon>
        <taxon>Paludisphaera</taxon>
    </lineage>
</organism>
<dbReference type="SUPFAM" id="SSF46946">
    <property type="entry name" value="S13-like H2TH domain"/>
    <property type="match status" value="1"/>
</dbReference>
<evidence type="ECO:0000256" key="1">
    <source>
        <dbReference type="ARBA" id="ARBA00008080"/>
    </source>
</evidence>
<dbReference type="InterPro" id="IPR019980">
    <property type="entry name" value="Ribosomal_uS13_bac-type"/>
</dbReference>
<keyword evidence="3 7" id="KW-0694">RNA-binding</keyword>
<evidence type="ECO:0000256" key="3">
    <source>
        <dbReference type="ARBA" id="ARBA00022884"/>
    </source>
</evidence>
<dbReference type="HAMAP" id="MF_01315">
    <property type="entry name" value="Ribosomal_uS13"/>
    <property type="match status" value="1"/>
</dbReference>
<dbReference type="Gene3D" id="4.10.910.10">
    <property type="entry name" value="30s ribosomal protein s13, domain 2"/>
    <property type="match status" value="1"/>
</dbReference>
<evidence type="ECO:0000313" key="11">
    <source>
        <dbReference type="Proteomes" id="UP000186309"/>
    </source>
</evidence>
<keyword evidence="5 7" id="KW-0687">Ribonucleoprotein</keyword>
<dbReference type="PANTHER" id="PTHR10871">
    <property type="entry name" value="30S RIBOSOMAL PROTEIN S13/40S RIBOSOMAL PROTEIN S18"/>
    <property type="match status" value="1"/>
</dbReference>
<dbReference type="InterPro" id="IPR001892">
    <property type="entry name" value="Ribosomal_uS13"/>
</dbReference>
<dbReference type="STRING" id="1387353.BSF38_02911"/>
<dbReference type="PROSITE" id="PS50159">
    <property type="entry name" value="RIBOSOMAL_S13_2"/>
    <property type="match status" value="1"/>
</dbReference>
<evidence type="ECO:0000256" key="8">
    <source>
        <dbReference type="RuleBase" id="RU003830"/>
    </source>
</evidence>
<evidence type="ECO:0000256" key="6">
    <source>
        <dbReference type="ARBA" id="ARBA00035166"/>
    </source>
</evidence>
<dbReference type="AlphaFoldDB" id="A0A1U7CR32"/>
<evidence type="ECO:0000256" key="4">
    <source>
        <dbReference type="ARBA" id="ARBA00022980"/>
    </source>
</evidence>
<evidence type="ECO:0000256" key="9">
    <source>
        <dbReference type="SAM" id="MobiDB-lite"/>
    </source>
</evidence>
<comment type="similarity">
    <text evidence="1 7 8">Belongs to the universal ribosomal protein uS13 family.</text>
</comment>
<dbReference type="NCBIfam" id="TIGR03631">
    <property type="entry name" value="uS13_bact"/>
    <property type="match status" value="1"/>
</dbReference>
<dbReference type="OrthoDB" id="9803610at2"/>
<comment type="subunit">
    <text evidence="7">Part of the 30S ribosomal subunit. Forms a loose heterodimer with protein S19. Forms two bridges to the 50S subunit in the 70S ribosome.</text>
</comment>
<reference evidence="11" key="1">
    <citation type="submission" date="2016-12" db="EMBL/GenBank/DDBJ databases">
        <title>Comparative genomics of four Isosphaeraceae planctomycetes: a common pool of plasmids and glycoside hydrolase genes.</title>
        <authorList>
            <person name="Ivanova A."/>
        </authorList>
    </citation>
    <scope>NUCLEOTIDE SEQUENCE [LARGE SCALE GENOMIC DNA]</scope>
    <source>
        <strain evidence="11">PX4</strain>
    </source>
</reference>